<organism evidence="3 4">
    <name type="scientific">Granulicella rosea</name>
    <dbReference type="NCBI Taxonomy" id="474952"/>
    <lineage>
        <taxon>Bacteria</taxon>
        <taxon>Pseudomonadati</taxon>
        <taxon>Acidobacteriota</taxon>
        <taxon>Terriglobia</taxon>
        <taxon>Terriglobales</taxon>
        <taxon>Acidobacteriaceae</taxon>
        <taxon>Granulicella</taxon>
    </lineage>
</organism>
<dbReference type="AlphaFoldDB" id="A0A239LVK8"/>
<reference evidence="3 4" key="1">
    <citation type="submission" date="2017-06" db="EMBL/GenBank/DDBJ databases">
        <authorList>
            <person name="Kim H.J."/>
            <person name="Triplett B.A."/>
        </authorList>
    </citation>
    <scope>NUCLEOTIDE SEQUENCE [LARGE SCALE GENOMIC DNA]</scope>
    <source>
        <strain evidence="3 4">DSM 18704</strain>
    </source>
</reference>
<evidence type="ECO:0000256" key="1">
    <source>
        <dbReference type="SAM" id="SignalP"/>
    </source>
</evidence>
<dbReference type="OrthoDB" id="5631361at2"/>
<keyword evidence="1" id="KW-0732">Signal</keyword>
<evidence type="ECO:0000259" key="2">
    <source>
        <dbReference type="Pfam" id="PF20729"/>
    </source>
</evidence>
<evidence type="ECO:0000313" key="4">
    <source>
        <dbReference type="Proteomes" id="UP000198356"/>
    </source>
</evidence>
<gene>
    <name evidence="3" type="ORF">SAMN05421770_10814</name>
</gene>
<keyword evidence="4" id="KW-1185">Reference proteome</keyword>
<sequence length="353" mass="37271">MSLSRFLASWLIVSGALFPVSVQAQKPADIPTFPQGTDVVTVPYSKPLDFNALNSLHVRMSINGGPAESFQVDTGSVGIVVGAIAVKNFDASNGTPGELTYSSSGVHESGVWTTVEITFPDAKLPDGSPVVAHVPVLAVTNMDCTGKGVNAARCKPSSSAPNPHMLGIGFGRGGGFGTQLKNAFLQLDAMQQGKMRRGYLISPKGIQLGLNAETVSGAWSWQKLVAREGKAPDNYNGPRDWETAAGTFAVDGKAATMGSVLMDTGLTNMMLETKNAPQDGDVPGGTPVKIYLLGGQLSYDFKVNDSGNAAAPRRTSWRPATHGTFVNTGLHPFTLFDYCYDADGGYLGLRPRK</sequence>
<feature type="domain" description="PE cleavage protein A C-terminal" evidence="2">
    <location>
        <begin position="47"/>
        <end position="334"/>
    </location>
</feature>
<dbReference type="Proteomes" id="UP000198356">
    <property type="component" value="Unassembled WGS sequence"/>
</dbReference>
<dbReference type="InterPro" id="IPR021109">
    <property type="entry name" value="Peptidase_aspartic_dom_sf"/>
</dbReference>
<dbReference type="Pfam" id="PF20729">
    <property type="entry name" value="PE-PGRS_C"/>
    <property type="match status" value="1"/>
</dbReference>
<name>A0A239LVK8_9BACT</name>
<protein>
    <recommendedName>
        <fullName evidence="2">PE cleavage protein A C-terminal domain-containing protein</fullName>
    </recommendedName>
</protein>
<dbReference type="EMBL" id="FZOU01000008">
    <property type="protein sequence ID" value="SNT34566.1"/>
    <property type="molecule type" value="Genomic_DNA"/>
</dbReference>
<dbReference type="RefSeq" id="WP_089409909.1">
    <property type="nucleotide sequence ID" value="NZ_FZOU01000008.1"/>
</dbReference>
<dbReference type="Gene3D" id="2.40.70.10">
    <property type="entry name" value="Acid Proteases"/>
    <property type="match status" value="1"/>
</dbReference>
<evidence type="ECO:0000313" key="3">
    <source>
        <dbReference type="EMBL" id="SNT34566.1"/>
    </source>
</evidence>
<feature type="chain" id="PRO_5012150490" description="PE cleavage protein A C-terminal domain-containing protein" evidence="1">
    <location>
        <begin position="25"/>
        <end position="353"/>
    </location>
</feature>
<proteinExistence type="predicted"/>
<dbReference type="InterPro" id="IPR048054">
    <property type="entry name" value="PecA_C"/>
</dbReference>
<feature type="signal peptide" evidence="1">
    <location>
        <begin position="1"/>
        <end position="24"/>
    </location>
</feature>
<accession>A0A239LVK8</accession>